<dbReference type="InterPro" id="IPR019554">
    <property type="entry name" value="Soluble_ligand-bd"/>
</dbReference>
<evidence type="ECO:0000256" key="2">
    <source>
        <dbReference type="SAM" id="SignalP"/>
    </source>
</evidence>
<dbReference type="PANTHER" id="PTHR33619:SF3">
    <property type="entry name" value="POLYSACCHARIDE EXPORT PROTEIN GFCE-RELATED"/>
    <property type="match status" value="1"/>
</dbReference>
<dbReference type="Gene3D" id="3.10.560.10">
    <property type="entry name" value="Outer membrane lipoprotein wza domain like"/>
    <property type="match status" value="1"/>
</dbReference>
<feature type="domain" description="Soluble ligand binding" evidence="4">
    <location>
        <begin position="131"/>
        <end position="178"/>
    </location>
</feature>
<dbReference type="Pfam" id="PF02563">
    <property type="entry name" value="Poly_export"/>
    <property type="match status" value="1"/>
</dbReference>
<feature type="chain" id="PRO_5035289774" description="Polysaccharide export protein" evidence="2">
    <location>
        <begin position="21"/>
        <end position="204"/>
    </location>
</feature>
<keyword evidence="1 2" id="KW-0732">Signal</keyword>
<evidence type="ECO:0008006" key="7">
    <source>
        <dbReference type="Google" id="ProtNLM"/>
    </source>
</evidence>
<evidence type="ECO:0000259" key="4">
    <source>
        <dbReference type="Pfam" id="PF10531"/>
    </source>
</evidence>
<feature type="domain" description="Polysaccharide export protein N-terminal" evidence="3">
    <location>
        <begin position="53"/>
        <end position="125"/>
    </location>
</feature>
<sequence>MRALISIVFALFMLAACQSAPIGSSPMEPATAQNPAMIQAGAQPGVADPGSLDDYKLGSGDKLRVIVFEEEGLTGEFQVDGSGLVSMPLIGEIRAAGQTVRQFEVSVADALRGAYLRDPRVSAEVLDFRPYYILGEVNRPGTYPYISGLTVFNAVATAEGFTYRANQRHVYIRRAGENEEQRHPLNSTIQVNPGDTIRIGERIF</sequence>
<dbReference type="InterPro" id="IPR049712">
    <property type="entry name" value="Poly_export"/>
</dbReference>
<organism evidence="5 6">
    <name type="scientific">Aquisalinus flavus</name>
    <dbReference type="NCBI Taxonomy" id="1526572"/>
    <lineage>
        <taxon>Bacteria</taxon>
        <taxon>Pseudomonadati</taxon>
        <taxon>Pseudomonadota</taxon>
        <taxon>Alphaproteobacteria</taxon>
        <taxon>Parvularculales</taxon>
        <taxon>Parvularculaceae</taxon>
        <taxon>Aquisalinus</taxon>
    </lineage>
</organism>
<evidence type="ECO:0000259" key="3">
    <source>
        <dbReference type="Pfam" id="PF02563"/>
    </source>
</evidence>
<dbReference type="PROSITE" id="PS51257">
    <property type="entry name" value="PROKAR_LIPOPROTEIN"/>
    <property type="match status" value="1"/>
</dbReference>
<feature type="signal peptide" evidence="2">
    <location>
        <begin position="1"/>
        <end position="20"/>
    </location>
</feature>
<reference evidence="5" key="2">
    <citation type="submission" date="2020-09" db="EMBL/GenBank/DDBJ databases">
        <authorList>
            <person name="Sun Q."/>
            <person name="Zhou Y."/>
        </authorList>
    </citation>
    <scope>NUCLEOTIDE SEQUENCE</scope>
    <source>
        <strain evidence="5">CGMCC 1.12921</strain>
    </source>
</reference>
<proteinExistence type="predicted"/>
<name>A0A8J2V721_9PROT</name>
<dbReference type="RefSeq" id="WP_229731461.1">
    <property type="nucleotide sequence ID" value="NZ_BMGH01000001.1"/>
</dbReference>
<comment type="caution">
    <text evidence="5">The sequence shown here is derived from an EMBL/GenBank/DDBJ whole genome shotgun (WGS) entry which is preliminary data.</text>
</comment>
<evidence type="ECO:0000313" key="5">
    <source>
        <dbReference type="EMBL" id="GGD13019.1"/>
    </source>
</evidence>
<accession>A0A8J2V721</accession>
<evidence type="ECO:0000313" key="6">
    <source>
        <dbReference type="Proteomes" id="UP000613582"/>
    </source>
</evidence>
<dbReference type="Gene3D" id="3.30.1950.10">
    <property type="entry name" value="wza like domain"/>
    <property type="match status" value="1"/>
</dbReference>
<evidence type="ECO:0000256" key="1">
    <source>
        <dbReference type="ARBA" id="ARBA00022729"/>
    </source>
</evidence>
<reference evidence="5" key="1">
    <citation type="journal article" date="2014" name="Int. J. Syst. Evol. Microbiol.">
        <title>Complete genome sequence of Corynebacterium casei LMG S-19264T (=DSM 44701T), isolated from a smear-ripened cheese.</title>
        <authorList>
            <consortium name="US DOE Joint Genome Institute (JGI-PGF)"/>
            <person name="Walter F."/>
            <person name="Albersmeier A."/>
            <person name="Kalinowski J."/>
            <person name="Ruckert C."/>
        </authorList>
    </citation>
    <scope>NUCLEOTIDE SEQUENCE</scope>
    <source>
        <strain evidence="5">CGMCC 1.12921</strain>
    </source>
</reference>
<dbReference type="Proteomes" id="UP000613582">
    <property type="component" value="Unassembled WGS sequence"/>
</dbReference>
<protein>
    <recommendedName>
        <fullName evidence="7">Polysaccharide export protein</fullName>
    </recommendedName>
</protein>
<dbReference type="GO" id="GO:0015159">
    <property type="term" value="F:polysaccharide transmembrane transporter activity"/>
    <property type="evidence" value="ECO:0007669"/>
    <property type="project" value="InterPro"/>
</dbReference>
<keyword evidence="6" id="KW-1185">Reference proteome</keyword>
<gene>
    <name evidence="5" type="ORF">GCM10011342_22280</name>
</gene>
<dbReference type="Pfam" id="PF10531">
    <property type="entry name" value="SLBB"/>
    <property type="match status" value="1"/>
</dbReference>
<dbReference type="PANTHER" id="PTHR33619">
    <property type="entry name" value="POLYSACCHARIDE EXPORT PROTEIN GFCE-RELATED"/>
    <property type="match status" value="1"/>
</dbReference>
<dbReference type="InterPro" id="IPR003715">
    <property type="entry name" value="Poly_export_N"/>
</dbReference>
<dbReference type="AlphaFoldDB" id="A0A8J2V721"/>
<dbReference type="EMBL" id="BMGH01000001">
    <property type="protein sequence ID" value="GGD13019.1"/>
    <property type="molecule type" value="Genomic_DNA"/>
</dbReference>